<dbReference type="PANTHER" id="PTHR46309">
    <property type="entry name" value="PHD FINGER PROTEIN 12"/>
    <property type="match status" value="1"/>
</dbReference>
<comment type="caution">
    <text evidence="9">The sequence shown here is derived from an EMBL/GenBank/DDBJ whole genome shotgun (WGS) entry which is preliminary data.</text>
</comment>
<evidence type="ECO:0000313" key="10">
    <source>
        <dbReference type="Proteomes" id="UP001345219"/>
    </source>
</evidence>
<feature type="domain" description="PHD-type" evidence="7">
    <location>
        <begin position="414"/>
        <end position="459"/>
    </location>
</feature>
<dbReference type="GO" id="GO:0016747">
    <property type="term" value="F:acyltransferase activity, transferring groups other than amino-acyl groups"/>
    <property type="evidence" value="ECO:0007669"/>
    <property type="project" value="InterPro"/>
</dbReference>
<dbReference type="SUPFAM" id="SSF55729">
    <property type="entry name" value="Acyl-CoA N-acyltransferases (Nat)"/>
    <property type="match status" value="1"/>
</dbReference>
<dbReference type="GO" id="GO:0003714">
    <property type="term" value="F:transcription corepressor activity"/>
    <property type="evidence" value="ECO:0007669"/>
    <property type="project" value="InterPro"/>
</dbReference>
<dbReference type="PROSITE" id="PS50016">
    <property type="entry name" value="ZF_PHD_2"/>
    <property type="match status" value="1"/>
</dbReference>
<dbReference type="GO" id="GO:0005634">
    <property type="term" value="C:nucleus"/>
    <property type="evidence" value="ECO:0007669"/>
    <property type="project" value="UniProtKB-SubCell"/>
</dbReference>
<dbReference type="Pfam" id="PF23209">
    <property type="entry name" value="IDM1_C"/>
    <property type="match status" value="1"/>
</dbReference>
<dbReference type="InterPro" id="IPR056511">
    <property type="entry name" value="IDM1_C"/>
</dbReference>
<evidence type="ECO:0000259" key="8">
    <source>
        <dbReference type="PROSITE" id="PS51186"/>
    </source>
</evidence>
<dbReference type="Pfam" id="PF00628">
    <property type="entry name" value="PHD"/>
    <property type="match status" value="1"/>
</dbReference>
<dbReference type="InterPro" id="IPR032308">
    <property type="entry name" value="TDBD"/>
</dbReference>
<sequence>MDDTRHIWRRQPIHLQPEPANCPDPFASYLINGTSAGESSSSSLTILKKHMAYLGWTMESRFCGNVTRRRYISPEGKCYYSLFQVCRRQCGCTESPPALIYEDDCASAAAIEMPALARSSESNVRGDIDCDRAPASCAQAIIEYHMLGAEECQSGAVKDLRRRVKEELLAIGWYVTYQQREGRRDIVYYSPRGGHYFSLRRACKRCIKDLEIQRKSSGNEGGVNAGEVINEAKFSRRKSIMFEKALQHPKKTRKVLPHRSHLRALGKQKHVRDRQSQPTARAVRLGKNIHDTAPKNLSQNPMTVLSWLIDNDVLFPRTNVYCHGDGSSYTSLMKGRVQREGIKCGCCSQVFTLRGFVSHSGGSGGTFGTPAARIFLEDGRSLLDCQIQIMKKITYLREDAVVHKNYVEWIYDNDHVCSICNYGGEIILCDRCPSSFHGTCLGLKGVPDGDWFCPSCCCGFCGDGNLRKEIGPSQELVTCYQCGLKYHTACLIKKRADEHTDNHRVIWYCSNICEQIHEGLLELEGKQIDVGRDELTLTFIKADNFRRHDDADLVVGSAAENYVKLNMALGIMHECFEPFLDPRSGRDQVEDIIFNRELELNRLNFRGFYTLLLEKNDELVTVAIIKIHGENVAEIPIIGTRFKFRQLGMCHALMGTLEKKLKELGVMRMALPSSPIMLGTWTGSFGFKEMTELERLRLVNYALLNFQDTIMCQKQLLDAPSKESTMSENFLLTFADHSIRSPDTALEADADGSRTSVQEHPKVYEPSQLQVEQSFTKSFSKGLVMAADSDGKLDTLITVGHLLGSCSSVMLLKVGIELNCTQSCHIPFQTLYYEIETA</sequence>
<accession>A0AAN7KC07</accession>
<dbReference type="PROSITE" id="PS01359">
    <property type="entry name" value="ZF_PHD_1"/>
    <property type="match status" value="1"/>
</dbReference>
<dbReference type="EMBL" id="JAXIOK010000010">
    <property type="protein sequence ID" value="KAK4761316.1"/>
    <property type="molecule type" value="Genomic_DNA"/>
</dbReference>
<dbReference type="PANTHER" id="PTHR46309:SF12">
    <property type="entry name" value="GB|AAC80581.1"/>
    <property type="match status" value="1"/>
</dbReference>
<dbReference type="Pfam" id="PF22970">
    <property type="entry name" value="DUF7028"/>
    <property type="match status" value="2"/>
</dbReference>
<dbReference type="InterPro" id="IPR054292">
    <property type="entry name" value="DUF7028"/>
</dbReference>
<dbReference type="Pfam" id="PF16135">
    <property type="entry name" value="TDBD"/>
    <property type="match status" value="1"/>
</dbReference>
<dbReference type="PROSITE" id="PS51186">
    <property type="entry name" value="GNAT"/>
    <property type="match status" value="1"/>
</dbReference>
<feature type="domain" description="N-acetyltransferase" evidence="8">
    <location>
        <begin position="553"/>
        <end position="710"/>
    </location>
</feature>
<comment type="subcellular location">
    <subcellularLocation>
        <location evidence="1">Nucleus</location>
    </subcellularLocation>
</comment>
<evidence type="ECO:0000259" key="7">
    <source>
        <dbReference type="PROSITE" id="PS50016"/>
    </source>
</evidence>
<dbReference type="InterPro" id="IPR001965">
    <property type="entry name" value="Znf_PHD"/>
</dbReference>
<evidence type="ECO:0000256" key="3">
    <source>
        <dbReference type="ARBA" id="ARBA00022771"/>
    </source>
</evidence>
<dbReference type="SMART" id="SM00249">
    <property type="entry name" value="PHD"/>
    <property type="match status" value="2"/>
</dbReference>
<dbReference type="InterPro" id="IPR013083">
    <property type="entry name" value="Znf_RING/FYVE/PHD"/>
</dbReference>
<dbReference type="InterPro" id="IPR019786">
    <property type="entry name" value="Zinc_finger_PHD-type_CS"/>
</dbReference>
<dbReference type="InterPro" id="IPR011011">
    <property type="entry name" value="Znf_FYVE_PHD"/>
</dbReference>
<evidence type="ECO:0000256" key="1">
    <source>
        <dbReference type="ARBA" id="ARBA00004123"/>
    </source>
</evidence>
<proteinExistence type="predicted"/>
<dbReference type="GO" id="GO:0006357">
    <property type="term" value="P:regulation of transcription by RNA polymerase II"/>
    <property type="evidence" value="ECO:0007669"/>
    <property type="project" value="TreeGrafter"/>
</dbReference>
<keyword evidence="5" id="KW-0539">Nucleus</keyword>
<evidence type="ECO:0000256" key="6">
    <source>
        <dbReference type="PROSITE-ProRule" id="PRU00146"/>
    </source>
</evidence>
<keyword evidence="10" id="KW-1185">Reference proteome</keyword>
<protein>
    <recommendedName>
        <fullName evidence="11">PHD-type domain-containing protein</fullName>
    </recommendedName>
</protein>
<dbReference type="AlphaFoldDB" id="A0AAN7KC07"/>
<keyword evidence="4" id="KW-0862">Zinc</keyword>
<dbReference type="Gene3D" id="3.30.40.10">
    <property type="entry name" value="Zinc/RING finger domain, C3HC4 (zinc finger)"/>
    <property type="match status" value="2"/>
</dbReference>
<gene>
    <name evidence="9" type="ORF">SAY87_006209</name>
</gene>
<name>A0AAN7KC07_9MYRT</name>
<evidence type="ECO:0000256" key="5">
    <source>
        <dbReference type="ARBA" id="ARBA00023242"/>
    </source>
</evidence>
<keyword evidence="3 6" id="KW-0863">Zinc-finger</keyword>
<dbReference type="InterPro" id="IPR042163">
    <property type="entry name" value="PHF12"/>
</dbReference>
<dbReference type="InterPro" id="IPR000182">
    <property type="entry name" value="GNAT_dom"/>
</dbReference>
<reference evidence="9 10" key="1">
    <citation type="journal article" date="2023" name="Hortic Res">
        <title>Pangenome of water caltrop reveals structural variations and asymmetric subgenome divergence after allopolyploidization.</title>
        <authorList>
            <person name="Zhang X."/>
            <person name="Chen Y."/>
            <person name="Wang L."/>
            <person name="Yuan Y."/>
            <person name="Fang M."/>
            <person name="Shi L."/>
            <person name="Lu R."/>
            <person name="Comes H.P."/>
            <person name="Ma Y."/>
            <person name="Chen Y."/>
            <person name="Huang G."/>
            <person name="Zhou Y."/>
            <person name="Zheng Z."/>
            <person name="Qiu Y."/>
        </authorList>
    </citation>
    <scope>NUCLEOTIDE SEQUENCE [LARGE SCALE GENOMIC DNA]</scope>
    <source>
        <tissue evidence="9">Roots</tissue>
    </source>
</reference>
<evidence type="ECO:0000256" key="2">
    <source>
        <dbReference type="ARBA" id="ARBA00022723"/>
    </source>
</evidence>
<evidence type="ECO:0000256" key="4">
    <source>
        <dbReference type="ARBA" id="ARBA00022833"/>
    </source>
</evidence>
<dbReference type="InterPro" id="IPR016181">
    <property type="entry name" value="Acyl_CoA_acyltransferase"/>
</dbReference>
<evidence type="ECO:0008006" key="11">
    <source>
        <dbReference type="Google" id="ProtNLM"/>
    </source>
</evidence>
<dbReference type="Proteomes" id="UP001345219">
    <property type="component" value="Chromosome 5"/>
</dbReference>
<dbReference type="InterPro" id="IPR019787">
    <property type="entry name" value="Znf_PHD-finger"/>
</dbReference>
<keyword evidence="2" id="KW-0479">Metal-binding</keyword>
<evidence type="ECO:0000313" key="9">
    <source>
        <dbReference type="EMBL" id="KAK4761316.1"/>
    </source>
</evidence>
<dbReference type="SUPFAM" id="SSF57903">
    <property type="entry name" value="FYVE/PHD zinc finger"/>
    <property type="match status" value="1"/>
</dbReference>
<dbReference type="GO" id="GO:0008270">
    <property type="term" value="F:zinc ion binding"/>
    <property type="evidence" value="ECO:0007669"/>
    <property type="project" value="UniProtKB-KW"/>
</dbReference>
<organism evidence="9 10">
    <name type="scientific">Trapa incisa</name>
    <dbReference type="NCBI Taxonomy" id="236973"/>
    <lineage>
        <taxon>Eukaryota</taxon>
        <taxon>Viridiplantae</taxon>
        <taxon>Streptophyta</taxon>
        <taxon>Embryophyta</taxon>
        <taxon>Tracheophyta</taxon>
        <taxon>Spermatophyta</taxon>
        <taxon>Magnoliopsida</taxon>
        <taxon>eudicotyledons</taxon>
        <taxon>Gunneridae</taxon>
        <taxon>Pentapetalae</taxon>
        <taxon>rosids</taxon>
        <taxon>malvids</taxon>
        <taxon>Myrtales</taxon>
        <taxon>Lythraceae</taxon>
        <taxon>Trapa</taxon>
    </lineage>
</organism>